<dbReference type="RefSeq" id="WP_072935391.1">
    <property type="nucleotide sequence ID" value="NZ_FQUG01000004.1"/>
</dbReference>
<dbReference type="SUPFAM" id="SSF56112">
    <property type="entry name" value="Protein kinase-like (PK-like)"/>
    <property type="match status" value="1"/>
</dbReference>
<dbReference type="PANTHER" id="PTHR10566">
    <property type="entry name" value="CHAPERONE-ACTIVITY OF BC1 COMPLEX CABC1 -RELATED"/>
    <property type="match status" value="1"/>
</dbReference>
<keyword evidence="2" id="KW-0472">Membrane</keyword>
<dbReference type="Proteomes" id="UP000184404">
    <property type="component" value="Unassembled WGS sequence"/>
</dbReference>
<evidence type="ECO:0000256" key="1">
    <source>
        <dbReference type="ARBA" id="ARBA00009670"/>
    </source>
</evidence>
<evidence type="ECO:0000259" key="3">
    <source>
        <dbReference type="Pfam" id="PF03109"/>
    </source>
</evidence>
<gene>
    <name evidence="4" type="ORF">SAMN02745190_01337</name>
</gene>
<feature type="transmembrane region" description="Helical" evidence="2">
    <location>
        <begin position="509"/>
        <end position="529"/>
    </location>
</feature>
<accession>A0A1M4WSL5</accession>
<evidence type="ECO:0000256" key="2">
    <source>
        <dbReference type="SAM" id="Phobius"/>
    </source>
</evidence>
<comment type="similarity">
    <text evidence="1">Belongs to the protein kinase superfamily. ADCK protein kinase family.</text>
</comment>
<dbReference type="AlphaFoldDB" id="A0A1M4WSL5"/>
<dbReference type="EMBL" id="FQUG01000004">
    <property type="protein sequence ID" value="SHE84198.1"/>
    <property type="molecule type" value="Genomic_DNA"/>
</dbReference>
<dbReference type="OrthoDB" id="9795390at2"/>
<dbReference type="STRING" id="1123243.SAMN02745190_01337"/>
<keyword evidence="5" id="KW-1185">Reference proteome</keyword>
<dbReference type="InterPro" id="IPR050154">
    <property type="entry name" value="UbiB_kinase"/>
</dbReference>
<evidence type="ECO:0000313" key="4">
    <source>
        <dbReference type="EMBL" id="SHE84198.1"/>
    </source>
</evidence>
<dbReference type="Pfam" id="PF03109">
    <property type="entry name" value="ABC1"/>
    <property type="match status" value="1"/>
</dbReference>
<dbReference type="CDD" id="cd05121">
    <property type="entry name" value="ABC1_ADCK3-like"/>
    <property type="match status" value="1"/>
</dbReference>
<proteinExistence type="inferred from homology"/>
<evidence type="ECO:0000313" key="5">
    <source>
        <dbReference type="Proteomes" id="UP000184404"/>
    </source>
</evidence>
<reference evidence="4 5" key="1">
    <citation type="submission" date="2016-11" db="EMBL/GenBank/DDBJ databases">
        <authorList>
            <person name="Jaros S."/>
            <person name="Januszkiewicz K."/>
            <person name="Wedrychowicz H."/>
        </authorList>
    </citation>
    <scope>NUCLEOTIDE SEQUENCE [LARGE SCALE GENOMIC DNA]</scope>
    <source>
        <strain evidence="4 5">DSM 10502</strain>
    </source>
</reference>
<name>A0A1M4WSL5_9FIRM</name>
<dbReference type="InterPro" id="IPR011009">
    <property type="entry name" value="Kinase-like_dom_sf"/>
</dbReference>
<organism evidence="4 5">
    <name type="scientific">Schwartzia succinivorans DSM 10502</name>
    <dbReference type="NCBI Taxonomy" id="1123243"/>
    <lineage>
        <taxon>Bacteria</taxon>
        <taxon>Bacillati</taxon>
        <taxon>Bacillota</taxon>
        <taxon>Negativicutes</taxon>
        <taxon>Selenomonadales</taxon>
        <taxon>Selenomonadaceae</taxon>
        <taxon>Schwartzia</taxon>
    </lineage>
</organism>
<dbReference type="PANTHER" id="PTHR10566:SF113">
    <property type="entry name" value="PROTEIN ACTIVITY OF BC1 COMPLEX KINASE 7, CHLOROPLASTIC"/>
    <property type="match status" value="1"/>
</dbReference>
<protein>
    <submittedName>
        <fullName evidence="4">Ubiquinone biosynthesis protein</fullName>
    </submittedName>
</protein>
<keyword evidence="4" id="KW-0830">Ubiquinone</keyword>
<sequence>MLDTLMHSKKNIGFEDNSSGRFREMIQVLRQRDLLHGITPVKIRQILEDLGPTFVKFGQIMSMRPDFLPQEYCDELMKLQMSVKPLPFDEIKRIVEEEYHCHWHQVFSSISEDVLGSASIAQVHRAVLKSGERVVLKVQRPGIYEIMSQDIVLLKRAAKLLQVAGGKELIDFSLVLDEMWMIAKQEMDFLMEAGHLEEFRQMNASEPNIECPKVYHKLTTARILVMEFVDGVRIDDIKALHERGFDMDQLGRRLGENYVKQMVEDGYFHADPHPGNIWIRNGKIVWLDLGMMGRLSTADRAALRKAVFSLANHDTYEMKSAVLALGMPHGKINHTQLYEDIDLLMDKYHNMDFASLEMGVLTRQIMNVLKSHHIGIGPGLSMFARGVLTIEGVMRHCCPRVSFVEIFAKSLELNFRKNINWRAEWDKLKRDGYVLMKKTMLLPEQISDILKMTMSGQTKVNLELTGSEEPLRRIDQMINKLIICIISAALLLGSSIICTTQMTPKIMEIPLLGVFGYLAAMVLCGRLLWNILRGH</sequence>
<keyword evidence="2" id="KW-0812">Transmembrane</keyword>
<keyword evidence="2" id="KW-1133">Transmembrane helix</keyword>
<dbReference type="InterPro" id="IPR004147">
    <property type="entry name" value="ABC1_dom"/>
</dbReference>
<feature type="transmembrane region" description="Helical" evidence="2">
    <location>
        <begin position="481"/>
        <end position="503"/>
    </location>
</feature>
<feature type="domain" description="ABC1 atypical kinase-like" evidence="3">
    <location>
        <begin position="78"/>
        <end position="320"/>
    </location>
</feature>